<name>A0A5C1A453_9BACT</name>
<organism evidence="1 2">
    <name type="scientific">Limnoglobus roseus</name>
    <dbReference type="NCBI Taxonomy" id="2598579"/>
    <lineage>
        <taxon>Bacteria</taxon>
        <taxon>Pseudomonadati</taxon>
        <taxon>Planctomycetota</taxon>
        <taxon>Planctomycetia</taxon>
        <taxon>Gemmatales</taxon>
        <taxon>Gemmataceae</taxon>
        <taxon>Limnoglobus</taxon>
    </lineage>
</organism>
<dbReference type="Proteomes" id="UP000324974">
    <property type="component" value="Chromosome"/>
</dbReference>
<sequence>MSNSLGTASLVLATDPQPLTQGLGKAKGEITSWTGSVRSRIGDGLKGAFKGIGGAISGGLKSLATGATIGVASSITSKLTESLTSPFERIGDLAKQGTIATSLGLTPEQFTGIAGAAKAAGSDTKDFLEGLITLSSRGREALSGTSEVAANMFSKLKINAADFVKLNPEQQFYKLFEAIQNVKNPAEQVDLLLKAFGEDTGKNLVGLLGKSNEELHKMADQYKVSSEQIAKAQLASEAFTEAQAKIQRVFDEIVIALAPFIEQIGNGISAALGNSGNNFSRFGNIAISVVKAVAKATAALMDVWDKASNAADAFVGEGAVIIGKAIGDDNLVAGGREVRDKGWNDLWNKPFAQNQQKVDEFFAKFEAGMLNNEKLQNRIKKLQNPGKVEQNGQAEMKPIGAALKGSSEAAAIAARFDMDSQRQEDIQKRQLQVQQQANQLLGAIMDSVKNLPILNVL</sequence>
<dbReference type="EMBL" id="CP042425">
    <property type="protein sequence ID" value="QEL13871.1"/>
    <property type="molecule type" value="Genomic_DNA"/>
</dbReference>
<dbReference type="KEGG" id="lrs:PX52LOC_00729"/>
<reference evidence="2" key="1">
    <citation type="submission" date="2019-08" db="EMBL/GenBank/DDBJ databases">
        <title>Limnoglobus roseus gen. nov., sp. nov., a novel freshwater planctomycete with a giant genome from the family Gemmataceae.</title>
        <authorList>
            <person name="Kulichevskaya I.S."/>
            <person name="Naumoff D.G."/>
            <person name="Miroshnikov K."/>
            <person name="Ivanova A."/>
            <person name="Philippov D.A."/>
            <person name="Hakobyan A."/>
            <person name="Rijpstra I.C."/>
            <person name="Sinninghe Damste J.S."/>
            <person name="Liesack W."/>
            <person name="Dedysh S.N."/>
        </authorList>
    </citation>
    <scope>NUCLEOTIDE SEQUENCE [LARGE SCALE GENOMIC DNA]</scope>
    <source>
        <strain evidence="2">PX52</strain>
    </source>
</reference>
<evidence type="ECO:0000313" key="2">
    <source>
        <dbReference type="Proteomes" id="UP000324974"/>
    </source>
</evidence>
<dbReference type="RefSeq" id="WP_149108803.1">
    <property type="nucleotide sequence ID" value="NZ_CP042425.1"/>
</dbReference>
<keyword evidence="2" id="KW-1185">Reference proteome</keyword>
<dbReference type="AlphaFoldDB" id="A0A5C1A453"/>
<dbReference type="OrthoDB" id="292050at2"/>
<proteinExistence type="predicted"/>
<evidence type="ECO:0000313" key="1">
    <source>
        <dbReference type="EMBL" id="QEL13871.1"/>
    </source>
</evidence>
<gene>
    <name evidence="1" type="ORF">PX52LOC_00729</name>
</gene>
<accession>A0A5C1A453</accession>
<protein>
    <submittedName>
        <fullName evidence="1">Phage tail tape measure protein</fullName>
    </submittedName>
</protein>